<dbReference type="OrthoDB" id="979496at2"/>
<evidence type="ECO:0000313" key="3">
    <source>
        <dbReference type="Proteomes" id="UP000220102"/>
    </source>
</evidence>
<dbReference type="InterPro" id="IPR011944">
    <property type="entry name" value="Steroid_delta5-4_isomerase"/>
</dbReference>
<dbReference type="Gene3D" id="3.10.450.50">
    <property type="match status" value="1"/>
</dbReference>
<dbReference type="SUPFAM" id="SSF54427">
    <property type="entry name" value="NTF2-like"/>
    <property type="match status" value="1"/>
</dbReference>
<protein>
    <submittedName>
        <fullName evidence="2">DUF4440 domain-containing protein</fullName>
    </submittedName>
</protein>
<dbReference type="AlphaFoldDB" id="A0A2A8D0V5"/>
<dbReference type="EMBL" id="PDEQ01000002">
    <property type="protein sequence ID" value="PEN14278.1"/>
    <property type="molecule type" value="Genomic_DNA"/>
</dbReference>
<name>A0A2A8D0V5_9BACT</name>
<dbReference type="Proteomes" id="UP000220102">
    <property type="component" value="Unassembled WGS sequence"/>
</dbReference>
<dbReference type="InterPro" id="IPR032710">
    <property type="entry name" value="NTF2-like_dom_sf"/>
</dbReference>
<gene>
    <name evidence="2" type="ORF">CRI94_04365</name>
</gene>
<reference evidence="2 3" key="1">
    <citation type="submission" date="2017-10" db="EMBL/GenBank/DDBJ databases">
        <title>Draft genome of Longibacter Salinarum.</title>
        <authorList>
            <person name="Goh K.M."/>
            <person name="Shamsir M.S."/>
            <person name="Lim S.W."/>
        </authorList>
    </citation>
    <scope>NUCLEOTIDE SEQUENCE [LARGE SCALE GENOMIC DNA]</scope>
    <source>
        <strain evidence="2 3">KCTC 52045</strain>
    </source>
</reference>
<evidence type="ECO:0000313" key="2">
    <source>
        <dbReference type="EMBL" id="PEN14278.1"/>
    </source>
</evidence>
<organism evidence="2 3">
    <name type="scientific">Longibacter salinarum</name>
    <dbReference type="NCBI Taxonomy" id="1850348"/>
    <lineage>
        <taxon>Bacteria</taxon>
        <taxon>Pseudomonadati</taxon>
        <taxon>Rhodothermota</taxon>
        <taxon>Rhodothermia</taxon>
        <taxon>Rhodothermales</taxon>
        <taxon>Salisaetaceae</taxon>
        <taxon>Longibacter</taxon>
    </lineage>
</organism>
<keyword evidence="3" id="KW-1185">Reference proteome</keyword>
<feature type="domain" description="SnoaL-like" evidence="1">
    <location>
        <begin position="25"/>
        <end position="118"/>
    </location>
</feature>
<dbReference type="NCBIfam" id="TIGR02246">
    <property type="entry name" value="SgcJ/EcaC family oxidoreductase"/>
    <property type="match status" value="1"/>
</dbReference>
<accession>A0A2A8D0V5</accession>
<comment type="caution">
    <text evidence="2">The sequence shown here is derived from an EMBL/GenBank/DDBJ whole genome shotgun (WGS) entry which is preliminary data.</text>
</comment>
<evidence type="ECO:0000259" key="1">
    <source>
        <dbReference type="Pfam" id="PF12680"/>
    </source>
</evidence>
<proteinExistence type="predicted"/>
<dbReference type="Pfam" id="PF12680">
    <property type="entry name" value="SnoaL_2"/>
    <property type="match status" value="1"/>
</dbReference>
<sequence>MTVPRDDSHPKIGYGPANEPGRIAELWVEAWNRHDADEIAGLFADDAEFVNVTGLWWHSREDIRRAHAYGFDRIFGDSTITLLETSTRWLCGDEAAEGHAVALIHARMKLRGQTATGDTESPGIRRNLFSFVVRRTGARWMCVSAHNTDIVPGSETNVVDSDGRLQSVSYR</sequence>
<dbReference type="InterPro" id="IPR037401">
    <property type="entry name" value="SnoaL-like"/>
</dbReference>
<dbReference type="RefSeq" id="WP_098074457.1">
    <property type="nucleotide sequence ID" value="NZ_PDEQ01000002.1"/>
</dbReference>